<organism evidence="7 8">
    <name type="scientific">Tribonema minus</name>
    <dbReference type="NCBI Taxonomy" id="303371"/>
    <lineage>
        <taxon>Eukaryota</taxon>
        <taxon>Sar</taxon>
        <taxon>Stramenopiles</taxon>
        <taxon>Ochrophyta</taxon>
        <taxon>PX clade</taxon>
        <taxon>Xanthophyceae</taxon>
        <taxon>Tribonematales</taxon>
        <taxon>Tribonemataceae</taxon>
        <taxon>Tribonema</taxon>
    </lineage>
</organism>
<feature type="transmembrane region" description="Helical" evidence="5">
    <location>
        <begin position="167"/>
        <end position="185"/>
    </location>
</feature>
<sequence>MASSLSLPQKAVAFLVATGVAGTAARTISLHAARVAETDGANPYKEFNQWVNSYIIPEAWTAAADEALGPYAAHFVVMYFRDLVAGSIMYYTVSGLWHLYIYHLKRDKFFPDGQLLPTRETIVDQIMLAQASLFMYAGLPVLSEWLIEEGYTRAYYSISEVGGWPQYVALTLLYLTLVEIGIYWMHRKLHTNKILYKYVHALHHKYNKAQTLTPWCSVAFNPLDGILQACPYVIMLFVVPCHYLTHVVMLFFTAVWATNIHDALDGDTEPIMGSKYHTMHHTHYHVNFGQFFVFCDWFWGTLRDPKAKPSSAQLKKAA</sequence>
<keyword evidence="2 5" id="KW-0812">Transmembrane</keyword>
<evidence type="ECO:0000256" key="4">
    <source>
        <dbReference type="ARBA" id="ARBA00023136"/>
    </source>
</evidence>
<feature type="domain" description="Fatty acid hydroxylase" evidence="6">
    <location>
        <begin position="172"/>
        <end position="301"/>
    </location>
</feature>
<dbReference type="OrthoDB" id="408954at2759"/>
<evidence type="ECO:0000256" key="2">
    <source>
        <dbReference type="ARBA" id="ARBA00022692"/>
    </source>
</evidence>
<dbReference type="InterPro" id="IPR050307">
    <property type="entry name" value="Sterol_Desaturase_Related"/>
</dbReference>
<comment type="caution">
    <text evidence="7">The sequence shown here is derived from an EMBL/GenBank/DDBJ whole genome shotgun (WGS) entry which is preliminary data.</text>
</comment>
<evidence type="ECO:0000313" key="7">
    <source>
        <dbReference type="EMBL" id="KAG5179954.1"/>
    </source>
</evidence>
<protein>
    <submittedName>
        <fullName evidence="7">Sterol C-5 desaturase</fullName>
    </submittedName>
</protein>
<feature type="transmembrane region" description="Helical" evidence="5">
    <location>
        <begin position="126"/>
        <end position="147"/>
    </location>
</feature>
<keyword evidence="3 5" id="KW-1133">Transmembrane helix</keyword>
<dbReference type="Pfam" id="PF04116">
    <property type="entry name" value="FA_hydroxylase"/>
    <property type="match status" value="1"/>
</dbReference>
<dbReference type="InterPro" id="IPR006694">
    <property type="entry name" value="Fatty_acid_hydroxylase"/>
</dbReference>
<evidence type="ECO:0000256" key="3">
    <source>
        <dbReference type="ARBA" id="ARBA00022989"/>
    </source>
</evidence>
<proteinExistence type="predicted"/>
<name>A0A835YRT7_9STRA</name>
<dbReference type="Proteomes" id="UP000664859">
    <property type="component" value="Unassembled WGS sequence"/>
</dbReference>
<dbReference type="GO" id="GO:0008610">
    <property type="term" value="P:lipid biosynthetic process"/>
    <property type="evidence" value="ECO:0007669"/>
    <property type="project" value="InterPro"/>
</dbReference>
<dbReference type="PANTHER" id="PTHR11863">
    <property type="entry name" value="STEROL DESATURASE"/>
    <property type="match status" value="1"/>
</dbReference>
<evidence type="ECO:0000259" key="6">
    <source>
        <dbReference type="Pfam" id="PF04116"/>
    </source>
</evidence>
<comment type="subcellular location">
    <subcellularLocation>
        <location evidence="1">Membrane</location>
    </subcellularLocation>
</comment>
<keyword evidence="8" id="KW-1185">Reference proteome</keyword>
<evidence type="ECO:0000313" key="8">
    <source>
        <dbReference type="Proteomes" id="UP000664859"/>
    </source>
</evidence>
<keyword evidence="4 5" id="KW-0472">Membrane</keyword>
<dbReference type="GO" id="GO:0016491">
    <property type="term" value="F:oxidoreductase activity"/>
    <property type="evidence" value="ECO:0007669"/>
    <property type="project" value="InterPro"/>
</dbReference>
<gene>
    <name evidence="7" type="ORF">JKP88DRAFT_270292</name>
</gene>
<dbReference type="GO" id="GO:0016020">
    <property type="term" value="C:membrane"/>
    <property type="evidence" value="ECO:0007669"/>
    <property type="project" value="UniProtKB-SubCell"/>
</dbReference>
<dbReference type="GO" id="GO:0005506">
    <property type="term" value="F:iron ion binding"/>
    <property type="evidence" value="ECO:0007669"/>
    <property type="project" value="InterPro"/>
</dbReference>
<evidence type="ECO:0000256" key="5">
    <source>
        <dbReference type="SAM" id="Phobius"/>
    </source>
</evidence>
<reference evidence="7" key="1">
    <citation type="submission" date="2021-02" db="EMBL/GenBank/DDBJ databases">
        <title>First Annotated Genome of the Yellow-green Alga Tribonema minus.</title>
        <authorList>
            <person name="Mahan K.M."/>
        </authorList>
    </citation>
    <scope>NUCLEOTIDE SEQUENCE</scope>
    <source>
        <strain evidence="7">UTEX B ZZ1240</strain>
    </source>
</reference>
<dbReference type="EMBL" id="JAFCMP010000434">
    <property type="protein sequence ID" value="KAG5179954.1"/>
    <property type="molecule type" value="Genomic_DNA"/>
</dbReference>
<evidence type="ECO:0000256" key="1">
    <source>
        <dbReference type="ARBA" id="ARBA00004370"/>
    </source>
</evidence>
<dbReference type="AlphaFoldDB" id="A0A835YRT7"/>
<feature type="transmembrane region" description="Helical" evidence="5">
    <location>
        <begin position="88"/>
        <end position="105"/>
    </location>
</feature>
<accession>A0A835YRT7</accession>